<dbReference type="STRING" id="4097.A0A1S3YEZ9"/>
<dbReference type="PANTHER" id="PTHR33257">
    <property type="entry name" value="OS05G0165500 PROTEIN"/>
    <property type="match status" value="1"/>
</dbReference>
<evidence type="ECO:0000313" key="2">
    <source>
        <dbReference type="RefSeq" id="XP_016450729.1"/>
    </source>
</evidence>
<protein>
    <submittedName>
        <fullName evidence="2">Uncharacterized protein LOC107775505</fullName>
    </submittedName>
</protein>
<dbReference type="GeneID" id="107775505"/>
<dbReference type="OrthoDB" id="691043at2759"/>
<evidence type="ECO:0000313" key="1">
    <source>
        <dbReference type="Proteomes" id="UP000790787"/>
    </source>
</evidence>
<keyword evidence="1" id="KW-1185">Reference proteome</keyword>
<name>A0A1S3YEZ9_TOBAC</name>
<gene>
    <name evidence="2" type="primary">LOC107775505</name>
</gene>
<dbReference type="AlphaFoldDB" id="A0A1S3YEZ9"/>
<reference evidence="1" key="1">
    <citation type="journal article" date="2014" name="Nat. Commun.">
        <title>The tobacco genome sequence and its comparison with those of tomato and potato.</title>
        <authorList>
            <person name="Sierro N."/>
            <person name="Battey J.N."/>
            <person name="Ouadi S."/>
            <person name="Bakaher N."/>
            <person name="Bovet L."/>
            <person name="Willig A."/>
            <person name="Goepfert S."/>
            <person name="Peitsch M.C."/>
            <person name="Ivanov N.V."/>
        </authorList>
    </citation>
    <scope>NUCLEOTIDE SEQUENCE [LARGE SCALE GENOMIC DNA]</scope>
</reference>
<reference evidence="2" key="2">
    <citation type="submission" date="2025-08" db="UniProtKB">
        <authorList>
            <consortium name="RefSeq"/>
        </authorList>
    </citation>
    <scope>IDENTIFICATION</scope>
    <source>
        <tissue evidence="2">Leaf</tissue>
    </source>
</reference>
<dbReference type="PANTHER" id="PTHR33257:SF25">
    <property type="match status" value="1"/>
</dbReference>
<sequence length="205" mass="22651">MVSGGSHHPANFLLIKQDDKFFSRLLSKENTARGESSFRYYYCGGSSGSIPFVWESQPGTPKHKFSDTSLPPLTPPPSYQTNAHLKSLQKQSKPNFFLSIFPKISSKRITFSPSLTSPSVSSSCSSSFSMSSIPITGYNPNTRNYRSRSEIEEYDHEKLQIPTSPTSTLCFGCGMGNSKRFRVNYPAKKNVKKAFSSFVSNGAAS</sequence>
<dbReference type="Proteomes" id="UP000790787">
    <property type="component" value="Chromosome 6"/>
</dbReference>
<dbReference type="RefSeq" id="XP_016450729.1">
    <property type="nucleotide sequence ID" value="XM_016595243.1"/>
</dbReference>
<accession>A0A1S3YEZ9</accession>
<dbReference type="KEGG" id="nta:107775505"/>
<proteinExistence type="predicted"/>
<dbReference type="OMA" id="FIRTMLP"/>
<organism evidence="1 2">
    <name type="scientific">Nicotiana tabacum</name>
    <name type="common">Common tobacco</name>
    <dbReference type="NCBI Taxonomy" id="4097"/>
    <lineage>
        <taxon>Eukaryota</taxon>
        <taxon>Viridiplantae</taxon>
        <taxon>Streptophyta</taxon>
        <taxon>Embryophyta</taxon>
        <taxon>Tracheophyta</taxon>
        <taxon>Spermatophyta</taxon>
        <taxon>Magnoliopsida</taxon>
        <taxon>eudicotyledons</taxon>
        <taxon>Gunneridae</taxon>
        <taxon>Pentapetalae</taxon>
        <taxon>asterids</taxon>
        <taxon>lamiids</taxon>
        <taxon>Solanales</taxon>
        <taxon>Solanaceae</taxon>
        <taxon>Nicotianoideae</taxon>
        <taxon>Nicotianeae</taxon>
        <taxon>Nicotiana</taxon>
    </lineage>
</organism>
<dbReference type="PaxDb" id="4097-A0A1S3YEZ9"/>